<dbReference type="OrthoDB" id="365821at2759"/>
<evidence type="ECO:0000256" key="2">
    <source>
        <dbReference type="SAM" id="MobiDB-lite"/>
    </source>
</evidence>
<evidence type="ECO:0000313" key="4">
    <source>
        <dbReference type="Proteomes" id="UP000033188"/>
    </source>
</evidence>
<organism evidence="3 4">
    <name type="scientific">Babesia bigemina</name>
    <dbReference type="NCBI Taxonomy" id="5866"/>
    <lineage>
        <taxon>Eukaryota</taxon>
        <taxon>Sar</taxon>
        <taxon>Alveolata</taxon>
        <taxon>Apicomplexa</taxon>
        <taxon>Aconoidasida</taxon>
        <taxon>Piroplasmida</taxon>
        <taxon>Babesiidae</taxon>
        <taxon>Babesia</taxon>
    </lineage>
</organism>
<dbReference type="Gene3D" id="3.40.50.300">
    <property type="entry name" value="P-loop containing nucleotide triphosphate hydrolases"/>
    <property type="match status" value="1"/>
</dbReference>
<name>A0A061DB77_BABBI</name>
<proteinExistence type="predicted"/>
<dbReference type="VEuPathDB" id="PiroplasmaDB:BBBOND_0404290"/>
<feature type="compositionally biased region" description="Pro residues" evidence="2">
    <location>
        <begin position="252"/>
        <end position="264"/>
    </location>
</feature>
<feature type="coiled-coil region" evidence="1">
    <location>
        <begin position="302"/>
        <end position="406"/>
    </location>
</feature>
<keyword evidence="4" id="KW-1185">Reference proteome</keyword>
<feature type="compositionally biased region" description="Polar residues" evidence="2">
    <location>
        <begin position="235"/>
        <end position="247"/>
    </location>
</feature>
<gene>
    <name evidence="3" type="ORF">BBBOND_0404290</name>
</gene>
<accession>A0A061DB77</accession>
<reference evidence="4" key="1">
    <citation type="journal article" date="2014" name="Nucleic Acids Res.">
        <title>The evolutionary dynamics of variant antigen genes in Babesia reveal a history of genomic innovation underlying host-parasite interaction.</title>
        <authorList>
            <person name="Jackson A.P."/>
            <person name="Otto T.D."/>
            <person name="Darby A."/>
            <person name="Ramaprasad A."/>
            <person name="Xia D."/>
            <person name="Echaide I.E."/>
            <person name="Farber M."/>
            <person name="Gahlot S."/>
            <person name="Gamble J."/>
            <person name="Gupta D."/>
            <person name="Gupta Y."/>
            <person name="Jackson L."/>
            <person name="Malandrin L."/>
            <person name="Malas T.B."/>
            <person name="Moussa E."/>
            <person name="Nair M."/>
            <person name="Reid A.J."/>
            <person name="Sanders M."/>
            <person name="Sharma J."/>
            <person name="Tracey A."/>
            <person name="Quail M.A."/>
            <person name="Weir W."/>
            <person name="Wastling J.M."/>
            <person name="Hall N."/>
            <person name="Willadsen P."/>
            <person name="Lingelbach K."/>
            <person name="Shiels B."/>
            <person name="Tait A."/>
            <person name="Berriman M."/>
            <person name="Allred D.R."/>
            <person name="Pain A."/>
        </authorList>
    </citation>
    <scope>NUCLEOTIDE SEQUENCE [LARGE SCALE GENOMIC DNA]</scope>
    <source>
        <strain evidence="4">Bond</strain>
    </source>
</reference>
<protein>
    <submittedName>
        <fullName evidence="3">-Spindle pole body component 110</fullName>
    </submittedName>
</protein>
<evidence type="ECO:0000313" key="3">
    <source>
        <dbReference type="EMBL" id="CDR97941.1"/>
    </source>
</evidence>
<keyword evidence="1" id="KW-0175">Coiled coil</keyword>
<dbReference type="EMBL" id="LK391711">
    <property type="protein sequence ID" value="CDR97941.1"/>
    <property type="molecule type" value="Genomic_DNA"/>
</dbReference>
<dbReference type="KEGG" id="bbig:BBBOND_0404290"/>
<sequence length="522" mass="58865">METRLQRKLREIIAEITGNRPSDYARSLREEHRDGMLQGNKAYAIDNGGRNITLFIPWRLHGPLESSFRSMAGGPHLLASSFRQMVDDAALFPGSQNARKKEDIINYILERVIGNLGAMDFEQFLHALFLLSKYRASVLRVTEQCAFNHVIALLMRTGDNVPPEGHYVRVDYGQQPEVEGTNRAPISQESTESIDPLVEAMSNVSLERQLSIAPSLVSNEQDVAIGHEASLAISEDQQSDNTICTDNTVPEEPAPVPVPVPTSVPEPVSRAEKPVAEESSVCQPSQNDHLIKITEDKMNETCEIMKTEIMSLRNRMDEYKFQETQKQELLRTISALKDNNSQLQARMEENRATAEETRVGLEAKVNELQNQLPELQSRAEDLEKQLEESKAALDEANQKIDQAKFQHEQHHSIQTMLALQDDYESMLFSAFVSYRDDELCNGEFVMSENSCINFCLDFGLGDAQLTTAASEEPVAKMAYREVCKRAPDGKLTYALFKEFLLRLAEIIDPQSTQKRAFQLLLL</sequence>
<dbReference type="GeneID" id="24566482"/>
<feature type="region of interest" description="Disordered" evidence="2">
    <location>
        <begin position="234"/>
        <end position="267"/>
    </location>
</feature>
<dbReference type="AlphaFoldDB" id="A0A061DB77"/>
<dbReference type="InterPro" id="IPR027417">
    <property type="entry name" value="P-loop_NTPase"/>
</dbReference>
<dbReference type="RefSeq" id="XP_012770127.1">
    <property type="nucleotide sequence ID" value="XM_012914673.1"/>
</dbReference>
<dbReference type="Proteomes" id="UP000033188">
    <property type="component" value="Chromosome 5"/>
</dbReference>
<dbReference type="OMA" id="IEGELWH"/>
<evidence type="ECO:0000256" key="1">
    <source>
        <dbReference type="SAM" id="Coils"/>
    </source>
</evidence>